<evidence type="ECO:0000313" key="2">
    <source>
        <dbReference type="Proteomes" id="UP000192368"/>
    </source>
</evidence>
<dbReference type="InterPro" id="IPR035958">
    <property type="entry name" value="SecB-like_sf"/>
</dbReference>
<dbReference type="STRING" id="573058.SAMN00017477_0996"/>
<dbReference type="AlphaFoldDB" id="A0A1W1V0Y9"/>
<accession>A0A1W1V0Y9</accession>
<sequence length="141" mass="15971">MNSNKDFKGAISFDGYRVIEINYNLNDKFKADETLDIDINFRLGHGLEVIDNTMIVSLGADIFSDPEENNYPFSMRVILEGMFTGEDGETEMEKYLPNALSILFPYVRSIVSTYTSVANISPLNLPTINIIQYLKDAKNQN</sequence>
<proteinExistence type="predicted"/>
<dbReference type="SUPFAM" id="SSF54611">
    <property type="entry name" value="SecB-like"/>
    <property type="match status" value="1"/>
</dbReference>
<evidence type="ECO:0000313" key="1">
    <source>
        <dbReference type="EMBL" id="SMB86976.1"/>
    </source>
</evidence>
<reference evidence="2" key="1">
    <citation type="submission" date="2017-04" db="EMBL/GenBank/DDBJ databases">
        <authorList>
            <person name="Varghese N."/>
            <person name="Submissions S."/>
        </authorList>
    </citation>
    <scope>NUCLEOTIDE SEQUENCE [LARGE SCALE GENOMIC DNA]</scope>
    <source>
        <strain evidence="2">DSM 20463</strain>
    </source>
</reference>
<protein>
    <submittedName>
        <fullName evidence="1">Protein translocase subunit secB</fullName>
    </submittedName>
</protein>
<dbReference type="EMBL" id="FWWR01000009">
    <property type="protein sequence ID" value="SMB86976.1"/>
    <property type="molecule type" value="Genomic_DNA"/>
</dbReference>
<dbReference type="Gene3D" id="3.10.420.10">
    <property type="entry name" value="SecB-like"/>
    <property type="match status" value="1"/>
</dbReference>
<dbReference type="OrthoDB" id="1699164at2"/>
<gene>
    <name evidence="1" type="ORF">SAMN00017477_0996</name>
</gene>
<keyword evidence="2" id="KW-1185">Reference proteome</keyword>
<dbReference type="Proteomes" id="UP000192368">
    <property type="component" value="Unassembled WGS sequence"/>
</dbReference>
<organism evidence="1 2">
    <name type="scientific">Peptoniphilus asaccharolyticus DSM 20463</name>
    <dbReference type="NCBI Taxonomy" id="573058"/>
    <lineage>
        <taxon>Bacteria</taxon>
        <taxon>Bacillati</taxon>
        <taxon>Bacillota</taxon>
        <taxon>Tissierellia</taxon>
        <taxon>Tissierellales</taxon>
        <taxon>Peptoniphilaceae</taxon>
        <taxon>Peptoniphilus</taxon>
    </lineage>
</organism>
<dbReference type="RefSeq" id="WP_084230615.1">
    <property type="nucleotide sequence ID" value="NZ_FWWR01000009.1"/>
</dbReference>
<name>A0A1W1V0Y9_PEPAS</name>